<dbReference type="PROSITE" id="PS50222">
    <property type="entry name" value="EF_HAND_2"/>
    <property type="match status" value="1"/>
</dbReference>
<dbReference type="PROSITE" id="PS00018">
    <property type="entry name" value="EF_HAND_1"/>
    <property type="match status" value="1"/>
</dbReference>
<feature type="region of interest" description="Disordered" evidence="2">
    <location>
        <begin position="169"/>
        <end position="248"/>
    </location>
</feature>
<evidence type="ECO:0000313" key="4">
    <source>
        <dbReference type="EMBL" id="CUG90125.1"/>
    </source>
</evidence>
<name>A0A0S4JJ76_BODSA</name>
<evidence type="ECO:0000256" key="1">
    <source>
        <dbReference type="ARBA" id="ARBA00022837"/>
    </source>
</evidence>
<feature type="compositionally biased region" description="Low complexity" evidence="2">
    <location>
        <begin position="415"/>
        <end position="426"/>
    </location>
</feature>
<evidence type="ECO:0000256" key="2">
    <source>
        <dbReference type="SAM" id="MobiDB-lite"/>
    </source>
</evidence>
<feature type="compositionally biased region" description="Low complexity" evidence="2">
    <location>
        <begin position="169"/>
        <end position="183"/>
    </location>
</feature>
<evidence type="ECO:0000313" key="5">
    <source>
        <dbReference type="Proteomes" id="UP000051952"/>
    </source>
</evidence>
<dbReference type="CDD" id="cd00051">
    <property type="entry name" value="EFh"/>
    <property type="match status" value="1"/>
</dbReference>
<feature type="compositionally biased region" description="Low complexity" evidence="2">
    <location>
        <begin position="375"/>
        <end position="388"/>
    </location>
</feature>
<feature type="region of interest" description="Disordered" evidence="2">
    <location>
        <begin position="368"/>
        <end position="449"/>
    </location>
</feature>
<dbReference type="VEuPathDB" id="TriTrypDB:BSAL_25125"/>
<proteinExistence type="predicted"/>
<evidence type="ECO:0000259" key="3">
    <source>
        <dbReference type="PROSITE" id="PS50222"/>
    </source>
</evidence>
<feature type="domain" description="EF-hand" evidence="3">
    <location>
        <begin position="454"/>
        <end position="489"/>
    </location>
</feature>
<organism evidence="4 5">
    <name type="scientific">Bodo saltans</name>
    <name type="common">Flagellated protozoan</name>
    <dbReference type="NCBI Taxonomy" id="75058"/>
    <lineage>
        <taxon>Eukaryota</taxon>
        <taxon>Discoba</taxon>
        <taxon>Euglenozoa</taxon>
        <taxon>Kinetoplastea</taxon>
        <taxon>Metakinetoplastina</taxon>
        <taxon>Eubodonida</taxon>
        <taxon>Bodonidae</taxon>
        <taxon>Bodo</taxon>
    </lineage>
</organism>
<accession>A0A0S4JJ76</accession>
<dbReference type="Gene3D" id="1.10.238.10">
    <property type="entry name" value="EF-hand"/>
    <property type="match status" value="1"/>
</dbReference>
<dbReference type="OrthoDB" id="26525at2759"/>
<feature type="compositionally biased region" description="Low complexity" evidence="2">
    <location>
        <begin position="224"/>
        <end position="246"/>
    </location>
</feature>
<dbReference type="SUPFAM" id="SSF47473">
    <property type="entry name" value="EF-hand"/>
    <property type="match status" value="1"/>
</dbReference>
<dbReference type="InterPro" id="IPR002048">
    <property type="entry name" value="EF_hand_dom"/>
</dbReference>
<dbReference type="SMART" id="SM00054">
    <property type="entry name" value="EFh"/>
    <property type="match status" value="1"/>
</dbReference>
<dbReference type="GO" id="GO:0005509">
    <property type="term" value="F:calcium ion binding"/>
    <property type="evidence" value="ECO:0007669"/>
    <property type="project" value="InterPro"/>
</dbReference>
<gene>
    <name evidence="4" type="ORF">BSAL_25125</name>
</gene>
<keyword evidence="5" id="KW-1185">Reference proteome</keyword>
<dbReference type="Proteomes" id="UP000051952">
    <property type="component" value="Unassembled WGS sequence"/>
</dbReference>
<protein>
    <recommendedName>
        <fullName evidence="3">EF-hand domain-containing protein</fullName>
    </recommendedName>
</protein>
<reference evidence="5" key="1">
    <citation type="submission" date="2015-09" db="EMBL/GenBank/DDBJ databases">
        <authorList>
            <consortium name="Pathogen Informatics"/>
        </authorList>
    </citation>
    <scope>NUCLEOTIDE SEQUENCE [LARGE SCALE GENOMIC DNA]</scope>
    <source>
        <strain evidence="5">Lake Konstanz</strain>
    </source>
</reference>
<dbReference type="EMBL" id="CYKH01001795">
    <property type="protein sequence ID" value="CUG90125.1"/>
    <property type="molecule type" value="Genomic_DNA"/>
</dbReference>
<dbReference type="InterPro" id="IPR018247">
    <property type="entry name" value="EF_Hand_1_Ca_BS"/>
</dbReference>
<dbReference type="AlphaFoldDB" id="A0A0S4JJ76"/>
<dbReference type="InterPro" id="IPR011992">
    <property type="entry name" value="EF-hand-dom_pair"/>
</dbReference>
<sequence>MRLSLCVVGDNVDLGAQLVDVEATTGSDLVSALGRAVRFSPVDYNKIVAITRFSPEHNLWVGVSQDIAALAQTANLKIHVICEKNSDAVNDALFLEVLLESVVAAALGGGATDSSSEAYSALRDAKALFRAQGGGPQGLNDMSTPGTSLFRECQRFLSALRLQSSYSGSAATQQQSSGATAGSRNKSAAPPRQSVLADTAAEDTSISSRRRAAAPAMNPDDVAATRTSTASATTTTSTPAQSSSQQPYLSTASSVVGTDALTVFCVYSGTTSQRAKAFKISRSQPSIEALLQPLRQKFSADLALGFIAQDGSCNELLQDGDLLALITQLPPQATSLTLHCWTRSGVAFDDQSYSVAVVPGGSAVAKATSSADAQSETSVGAASSTAAGPRKSARPTSARGGGAGAITESRTVNKSSRPSSVTSVRSYKSTASTARRQKHGVDPNNPLDSSGVAWTTAQLEQLFDKIDVDGSGCLSKQEFFHYMSETYDDMGVPNFKKKIAQLIDSAPEFVDGGLAFNEFSVIMLKVAQW</sequence>
<keyword evidence="1" id="KW-0106">Calcium</keyword>